<protein>
    <submittedName>
        <fullName evidence="1">Uncharacterized protein</fullName>
    </submittedName>
</protein>
<keyword evidence="2" id="KW-1185">Reference proteome</keyword>
<proteinExistence type="predicted"/>
<dbReference type="GeneID" id="95408020"/>
<dbReference type="RefSeq" id="WP_210095782.1">
    <property type="nucleotide sequence ID" value="NZ_JAGGKI010000041.1"/>
</dbReference>
<gene>
    <name evidence="1" type="ORF">J2Z18_006196</name>
</gene>
<evidence type="ECO:0000313" key="1">
    <source>
        <dbReference type="EMBL" id="MBP1897051.1"/>
    </source>
</evidence>
<name>A0ABS4FLB4_9BACL</name>
<sequence length="115" mass="12892">MSGVNLQETLMGDIYRTEQKPVIADVKQVIDTLKDKVQPLTPAQMQAIGFLEHLQSRPIHAGKKPYDALIKQIKEDAPLVAPPGYFIRVIEALVPRTTYIDGKSYEKMANEKDGK</sequence>
<organism evidence="1 2">
    <name type="scientific">Paenibacillus lactis</name>
    <dbReference type="NCBI Taxonomy" id="228574"/>
    <lineage>
        <taxon>Bacteria</taxon>
        <taxon>Bacillati</taxon>
        <taxon>Bacillota</taxon>
        <taxon>Bacilli</taxon>
        <taxon>Bacillales</taxon>
        <taxon>Paenibacillaceae</taxon>
        <taxon>Paenibacillus</taxon>
    </lineage>
</organism>
<evidence type="ECO:0000313" key="2">
    <source>
        <dbReference type="Proteomes" id="UP000706926"/>
    </source>
</evidence>
<reference evidence="1 2" key="1">
    <citation type="submission" date="2021-03" db="EMBL/GenBank/DDBJ databases">
        <title>Genomic Encyclopedia of Type Strains, Phase IV (KMG-IV): sequencing the most valuable type-strain genomes for metagenomic binning, comparative biology and taxonomic classification.</title>
        <authorList>
            <person name="Goeker M."/>
        </authorList>
    </citation>
    <scope>NUCLEOTIDE SEQUENCE [LARGE SCALE GENOMIC DNA]</scope>
    <source>
        <strain evidence="1 2">DSM 15596</strain>
    </source>
</reference>
<accession>A0ABS4FLB4</accession>
<dbReference type="Proteomes" id="UP000706926">
    <property type="component" value="Unassembled WGS sequence"/>
</dbReference>
<comment type="caution">
    <text evidence="1">The sequence shown here is derived from an EMBL/GenBank/DDBJ whole genome shotgun (WGS) entry which is preliminary data.</text>
</comment>
<dbReference type="EMBL" id="JAGGKI010000041">
    <property type="protein sequence ID" value="MBP1897051.1"/>
    <property type="molecule type" value="Genomic_DNA"/>
</dbReference>